<dbReference type="RefSeq" id="WP_323574627.1">
    <property type="nucleotide sequence ID" value="NZ_JAYGJQ010000001.1"/>
</dbReference>
<evidence type="ECO:0000313" key="1">
    <source>
        <dbReference type="EMBL" id="MEA9355139.1"/>
    </source>
</evidence>
<dbReference type="InterPro" id="IPR036390">
    <property type="entry name" value="WH_DNA-bd_sf"/>
</dbReference>
<dbReference type="Proteomes" id="UP001302274">
    <property type="component" value="Unassembled WGS sequence"/>
</dbReference>
<dbReference type="SUPFAM" id="SSF46785">
    <property type="entry name" value="Winged helix' DNA-binding domain"/>
    <property type="match status" value="1"/>
</dbReference>
<reference evidence="1 2" key="1">
    <citation type="submission" date="2023-11" db="EMBL/GenBank/DDBJ databases">
        <title>A Novel Polar Bacteriovorax (B. antarcticus) Isolated from the Biocrust in Antarctica.</title>
        <authorList>
            <person name="Mun W."/>
            <person name="Choi S.Y."/>
            <person name="Mitchell R.J."/>
        </authorList>
    </citation>
    <scope>NUCLEOTIDE SEQUENCE [LARGE SCALE GENOMIC DNA]</scope>
    <source>
        <strain evidence="1 2">PP10</strain>
    </source>
</reference>
<dbReference type="PANTHER" id="PTHR33221:SF13">
    <property type="entry name" value="TRANSCRIPTIONAL REGULATOR-RELATED"/>
    <property type="match status" value="1"/>
</dbReference>
<dbReference type="NCBIfam" id="TIGR00738">
    <property type="entry name" value="rrf2_super"/>
    <property type="match status" value="1"/>
</dbReference>
<keyword evidence="2" id="KW-1185">Reference proteome</keyword>
<dbReference type="Gene3D" id="1.10.10.10">
    <property type="entry name" value="Winged helix-like DNA-binding domain superfamily/Winged helix DNA-binding domain"/>
    <property type="match status" value="1"/>
</dbReference>
<comment type="caution">
    <text evidence="1">The sequence shown here is derived from an EMBL/GenBank/DDBJ whole genome shotgun (WGS) entry which is preliminary data.</text>
</comment>
<accession>A0ABU5VS01</accession>
<gene>
    <name evidence="1" type="ORF">SHI21_02955</name>
</gene>
<proteinExistence type="predicted"/>
<sequence length="161" mass="17611">MILGNQVEWALHCMTVLGRMPEGVQVSAKLLAEFHGVPKEYLSKAMQALAAAGLVNTTPGPKGGYSLSRAPSKITMLDIVEAVEGKKVTFNCQEIRGNIPCKGKPAKPTSVCTIASVMYKADNAWRDVLRKQKLSDMISSVIEVVPEDALEYSNNWLFEKN</sequence>
<dbReference type="InterPro" id="IPR030489">
    <property type="entry name" value="TR_Rrf2-type_CS"/>
</dbReference>
<name>A0ABU5VS01_9BACT</name>
<dbReference type="InterPro" id="IPR036388">
    <property type="entry name" value="WH-like_DNA-bd_sf"/>
</dbReference>
<organism evidence="1 2">
    <name type="scientific">Bacteriovorax antarcticus</name>
    <dbReference type="NCBI Taxonomy" id="3088717"/>
    <lineage>
        <taxon>Bacteria</taxon>
        <taxon>Pseudomonadati</taxon>
        <taxon>Bdellovibrionota</taxon>
        <taxon>Bacteriovoracia</taxon>
        <taxon>Bacteriovoracales</taxon>
        <taxon>Bacteriovoracaceae</taxon>
        <taxon>Bacteriovorax</taxon>
    </lineage>
</organism>
<dbReference type="PANTHER" id="PTHR33221">
    <property type="entry name" value="WINGED HELIX-TURN-HELIX TRANSCRIPTIONAL REGULATOR, RRF2 FAMILY"/>
    <property type="match status" value="1"/>
</dbReference>
<protein>
    <submittedName>
        <fullName evidence="1">Rrf2 family transcriptional regulator</fullName>
    </submittedName>
</protein>
<evidence type="ECO:0000313" key="2">
    <source>
        <dbReference type="Proteomes" id="UP001302274"/>
    </source>
</evidence>
<dbReference type="EMBL" id="JAYGJQ010000001">
    <property type="protein sequence ID" value="MEA9355139.1"/>
    <property type="molecule type" value="Genomic_DNA"/>
</dbReference>
<dbReference type="PROSITE" id="PS01332">
    <property type="entry name" value="HTH_RRF2_1"/>
    <property type="match status" value="1"/>
</dbReference>
<dbReference type="InterPro" id="IPR000944">
    <property type="entry name" value="Tscrpt_reg_Rrf2"/>
</dbReference>
<dbReference type="PROSITE" id="PS51197">
    <property type="entry name" value="HTH_RRF2_2"/>
    <property type="match status" value="1"/>
</dbReference>
<dbReference type="Pfam" id="PF02082">
    <property type="entry name" value="Rrf2"/>
    <property type="match status" value="1"/>
</dbReference>